<feature type="transmembrane region" description="Helical" evidence="5">
    <location>
        <begin position="17"/>
        <end position="40"/>
    </location>
</feature>
<feature type="transmembrane region" description="Helical" evidence="5">
    <location>
        <begin position="137"/>
        <end position="158"/>
    </location>
</feature>
<dbReference type="SUPFAM" id="SSF103473">
    <property type="entry name" value="MFS general substrate transporter"/>
    <property type="match status" value="1"/>
</dbReference>
<feature type="transmembrane region" description="Helical" evidence="5">
    <location>
        <begin position="284"/>
        <end position="306"/>
    </location>
</feature>
<feature type="transmembrane region" description="Helical" evidence="5">
    <location>
        <begin position="88"/>
        <end position="105"/>
    </location>
</feature>
<dbReference type="CDD" id="cd17317">
    <property type="entry name" value="MFS_SLC22"/>
    <property type="match status" value="1"/>
</dbReference>
<feature type="domain" description="Major facilitator superfamily (MFS) profile" evidence="6">
    <location>
        <begin position="18"/>
        <end position="452"/>
    </location>
</feature>
<evidence type="ECO:0000256" key="4">
    <source>
        <dbReference type="ARBA" id="ARBA00023136"/>
    </source>
</evidence>
<keyword evidence="8" id="KW-1185">Reference proteome</keyword>
<dbReference type="GO" id="GO:0022857">
    <property type="term" value="F:transmembrane transporter activity"/>
    <property type="evidence" value="ECO:0007669"/>
    <property type="project" value="InterPro"/>
</dbReference>
<comment type="caution">
    <text evidence="7">The sequence shown here is derived from an EMBL/GenBank/DDBJ whole genome shotgun (WGS) entry which is preliminary data.</text>
</comment>
<evidence type="ECO:0000256" key="1">
    <source>
        <dbReference type="ARBA" id="ARBA00004141"/>
    </source>
</evidence>
<evidence type="ECO:0000256" key="2">
    <source>
        <dbReference type="ARBA" id="ARBA00022692"/>
    </source>
</evidence>
<dbReference type="Gene3D" id="1.20.1250.20">
    <property type="entry name" value="MFS general substrate transporter like domains"/>
    <property type="match status" value="1"/>
</dbReference>
<feature type="transmembrane region" description="Helical" evidence="5">
    <location>
        <begin position="431"/>
        <end position="448"/>
    </location>
</feature>
<feature type="transmembrane region" description="Helical" evidence="5">
    <location>
        <begin position="198"/>
        <end position="217"/>
    </location>
</feature>
<gene>
    <name evidence="7" type="ORF">EEDITHA_LOCUS1208</name>
</gene>
<dbReference type="InterPro" id="IPR005829">
    <property type="entry name" value="Sugar_transporter_CS"/>
</dbReference>
<dbReference type="PANTHER" id="PTHR24064">
    <property type="entry name" value="SOLUTE CARRIER FAMILY 22 MEMBER"/>
    <property type="match status" value="1"/>
</dbReference>
<protein>
    <recommendedName>
        <fullName evidence="6">Major facilitator superfamily (MFS) profile domain-containing protein</fullName>
    </recommendedName>
</protein>
<dbReference type="PROSITE" id="PS00216">
    <property type="entry name" value="SUGAR_TRANSPORT_1"/>
    <property type="match status" value="1"/>
</dbReference>
<dbReference type="AlphaFoldDB" id="A0AAU9TC49"/>
<evidence type="ECO:0000259" key="6">
    <source>
        <dbReference type="PROSITE" id="PS50850"/>
    </source>
</evidence>
<evidence type="ECO:0000256" key="3">
    <source>
        <dbReference type="ARBA" id="ARBA00022989"/>
    </source>
</evidence>
<dbReference type="EMBL" id="CAKOGL010000003">
    <property type="protein sequence ID" value="CAH2084661.1"/>
    <property type="molecule type" value="Genomic_DNA"/>
</dbReference>
<keyword evidence="2 5" id="KW-0812">Transmembrane</keyword>
<dbReference type="GO" id="GO:0016020">
    <property type="term" value="C:membrane"/>
    <property type="evidence" value="ECO:0007669"/>
    <property type="project" value="UniProtKB-SubCell"/>
</dbReference>
<name>A0AAU9TC49_EUPED</name>
<keyword evidence="4 5" id="KW-0472">Membrane</keyword>
<accession>A0AAU9TC49</accession>
<evidence type="ECO:0000313" key="8">
    <source>
        <dbReference type="Proteomes" id="UP001153954"/>
    </source>
</evidence>
<dbReference type="InterPro" id="IPR036259">
    <property type="entry name" value="MFS_trans_sf"/>
</dbReference>
<keyword evidence="3 5" id="KW-1133">Transmembrane helix</keyword>
<evidence type="ECO:0000313" key="7">
    <source>
        <dbReference type="EMBL" id="CAH2084661.1"/>
    </source>
</evidence>
<comment type="subcellular location">
    <subcellularLocation>
        <location evidence="1">Membrane</location>
        <topology evidence="1">Multi-pass membrane protein</topology>
    </subcellularLocation>
</comment>
<feature type="transmembrane region" description="Helical" evidence="5">
    <location>
        <begin position="366"/>
        <end position="387"/>
    </location>
</feature>
<sequence length="487" mass="55622">MVQINTLIGNFGKYHTWLCIIIFLSKFFVAFHQMAIFFLAPLVQYTCPQNNTCCDIPVYDKTDFTRTIVTEWNLICQKSWLKDFTQTIFQFGVLIGSLTLGLASDRYGRRKTLLIAIVFEMFTGMMAAFMPDYWSFTIIRMFLGISVGGVTVVSFVLLMEIVGCVYRDIISIVFHIPFTIGHIVLALIGYFIRDYVRFQIIISAANIIQLIYICMLPESPRWLLSNKKTFKAIEVMERIAAINNLPKHEIRRQIETYQLESIALRPRRQSVIHLFYNSYLRKNILLMSLSWFVSGYCHYGVSHFISRLTGNIFINVVANGSICLCGCLFVIPLIKYMGRRTLVISCDVTSSICLIFIAFVPEGVTSLILGCLGDLFCFMAYIVLYLYCSEMFPTVLRNAAVGISSMMARFGSMIAPFVADFRTHGKWCAPVAFGMPLIFASILCIFLPETKGTELVMSIEEAQIFRRNTYSTSQNRVPDEFNKEDNK</sequence>
<feature type="transmembrane region" description="Helical" evidence="5">
    <location>
        <begin position="312"/>
        <end position="334"/>
    </location>
</feature>
<feature type="transmembrane region" description="Helical" evidence="5">
    <location>
        <begin position="341"/>
        <end position="360"/>
    </location>
</feature>
<organism evidence="7 8">
    <name type="scientific">Euphydryas editha</name>
    <name type="common">Edith's checkerspot</name>
    <dbReference type="NCBI Taxonomy" id="104508"/>
    <lineage>
        <taxon>Eukaryota</taxon>
        <taxon>Metazoa</taxon>
        <taxon>Ecdysozoa</taxon>
        <taxon>Arthropoda</taxon>
        <taxon>Hexapoda</taxon>
        <taxon>Insecta</taxon>
        <taxon>Pterygota</taxon>
        <taxon>Neoptera</taxon>
        <taxon>Endopterygota</taxon>
        <taxon>Lepidoptera</taxon>
        <taxon>Glossata</taxon>
        <taxon>Ditrysia</taxon>
        <taxon>Papilionoidea</taxon>
        <taxon>Nymphalidae</taxon>
        <taxon>Nymphalinae</taxon>
        <taxon>Euphydryas</taxon>
    </lineage>
</organism>
<dbReference type="PROSITE" id="PS00217">
    <property type="entry name" value="SUGAR_TRANSPORT_2"/>
    <property type="match status" value="1"/>
</dbReference>
<dbReference type="Proteomes" id="UP001153954">
    <property type="component" value="Unassembled WGS sequence"/>
</dbReference>
<feature type="transmembrane region" description="Helical" evidence="5">
    <location>
        <begin position="170"/>
        <end position="192"/>
    </location>
</feature>
<dbReference type="PROSITE" id="PS50850">
    <property type="entry name" value="MFS"/>
    <property type="match status" value="1"/>
</dbReference>
<evidence type="ECO:0000256" key="5">
    <source>
        <dbReference type="SAM" id="Phobius"/>
    </source>
</evidence>
<feature type="transmembrane region" description="Helical" evidence="5">
    <location>
        <begin position="399"/>
        <end position="419"/>
    </location>
</feature>
<dbReference type="Pfam" id="PF00083">
    <property type="entry name" value="Sugar_tr"/>
    <property type="match status" value="1"/>
</dbReference>
<dbReference type="InterPro" id="IPR020846">
    <property type="entry name" value="MFS_dom"/>
</dbReference>
<dbReference type="InterPro" id="IPR005828">
    <property type="entry name" value="MFS_sugar_transport-like"/>
</dbReference>
<proteinExistence type="predicted"/>
<feature type="transmembrane region" description="Helical" evidence="5">
    <location>
        <begin position="112"/>
        <end position="131"/>
    </location>
</feature>
<reference evidence="7" key="1">
    <citation type="submission" date="2022-03" db="EMBL/GenBank/DDBJ databases">
        <authorList>
            <person name="Tunstrom K."/>
        </authorList>
    </citation>
    <scope>NUCLEOTIDE SEQUENCE</scope>
</reference>